<dbReference type="Proteomes" id="UP000289546">
    <property type="component" value="Unassembled WGS sequence"/>
</dbReference>
<evidence type="ECO:0000259" key="7">
    <source>
        <dbReference type="Pfam" id="PF01035"/>
    </source>
</evidence>
<dbReference type="RefSeq" id="WP_128920459.1">
    <property type="nucleotide sequence ID" value="NZ_LBJC01000082.1"/>
</dbReference>
<dbReference type="PANTHER" id="PTHR10815">
    <property type="entry name" value="METHYLATED-DNA--PROTEIN-CYSTEINE METHYLTRANSFERASE"/>
    <property type="match status" value="1"/>
</dbReference>
<dbReference type="PROSITE" id="PS00374">
    <property type="entry name" value="MGMT"/>
    <property type="match status" value="1"/>
</dbReference>
<dbReference type="GO" id="GO:0032259">
    <property type="term" value="P:methylation"/>
    <property type="evidence" value="ECO:0007669"/>
    <property type="project" value="UniProtKB-KW"/>
</dbReference>
<gene>
    <name evidence="8" type="ORF">XH99_24375</name>
</gene>
<keyword evidence="4" id="KW-0227">DNA damage</keyword>
<evidence type="ECO:0000256" key="5">
    <source>
        <dbReference type="ARBA" id="ARBA00023204"/>
    </source>
</evidence>
<keyword evidence="5" id="KW-0234">DNA repair</keyword>
<keyword evidence="9" id="KW-1185">Reference proteome</keyword>
<dbReference type="InterPro" id="IPR001497">
    <property type="entry name" value="MethylDNA_cys_MeTrfase_AS"/>
</dbReference>
<dbReference type="AlphaFoldDB" id="A0A4Q0S1D9"/>
<accession>A0A4Q0S1D9</accession>
<dbReference type="CDD" id="cd06445">
    <property type="entry name" value="ATase"/>
    <property type="match status" value="1"/>
</dbReference>
<dbReference type="NCBIfam" id="TIGR00589">
    <property type="entry name" value="ogt"/>
    <property type="match status" value="1"/>
</dbReference>
<protein>
    <submittedName>
        <fullName evidence="8">Cysteine methyltransferase</fullName>
    </submittedName>
</protein>
<evidence type="ECO:0000256" key="4">
    <source>
        <dbReference type="ARBA" id="ARBA00022763"/>
    </source>
</evidence>
<dbReference type="PANTHER" id="PTHR10815:SF5">
    <property type="entry name" value="METHYLATED-DNA--PROTEIN-CYSTEINE METHYLTRANSFERASE"/>
    <property type="match status" value="1"/>
</dbReference>
<dbReference type="InterPro" id="IPR036388">
    <property type="entry name" value="WH-like_DNA-bd_sf"/>
</dbReference>
<dbReference type="InterPro" id="IPR014048">
    <property type="entry name" value="MethylDNA_cys_MeTrfase_DNA-bd"/>
</dbReference>
<dbReference type="InterPro" id="IPR036631">
    <property type="entry name" value="MGMT_N_sf"/>
</dbReference>
<keyword evidence="3 8" id="KW-0808">Transferase</keyword>
<comment type="catalytic activity">
    <reaction evidence="1">
        <text>a 4-O-methyl-thymidine in DNA + L-cysteinyl-[protein] = a thymidine in DNA + S-methyl-L-cysteinyl-[protein]</text>
        <dbReference type="Rhea" id="RHEA:53428"/>
        <dbReference type="Rhea" id="RHEA-COMP:10131"/>
        <dbReference type="Rhea" id="RHEA-COMP:10132"/>
        <dbReference type="Rhea" id="RHEA-COMP:13555"/>
        <dbReference type="Rhea" id="RHEA-COMP:13556"/>
        <dbReference type="ChEBI" id="CHEBI:29950"/>
        <dbReference type="ChEBI" id="CHEBI:82612"/>
        <dbReference type="ChEBI" id="CHEBI:137386"/>
        <dbReference type="ChEBI" id="CHEBI:137387"/>
        <dbReference type="EC" id="2.1.1.63"/>
    </reaction>
</comment>
<sequence>MTDQHFALFDTRIGLCAIAWGPRGINGTQLPMGGEPKIRTRISQRHADALETEPTAEVREAIDRIVNLLAGEPDDLTDIPLDLDGVPDFNRGVYEIARAIPPGKTITYGDIAKQLGGVQLSRDVGQALGRNPCPIVVPCHRVLAAGNKPGGFSANGGVVTKLKMLEIEGALVNHTPSLFD</sequence>
<evidence type="ECO:0000256" key="1">
    <source>
        <dbReference type="ARBA" id="ARBA00001286"/>
    </source>
</evidence>
<comment type="catalytic activity">
    <reaction evidence="6">
        <text>a 6-O-methyl-2'-deoxyguanosine in DNA + L-cysteinyl-[protein] = S-methyl-L-cysteinyl-[protein] + a 2'-deoxyguanosine in DNA</text>
        <dbReference type="Rhea" id="RHEA:24000"/>
        <dbReference type="Rhea" id="RHEA-COMP:10131"/>
        <dbReference type="Rhea" id="RHEA-COMP:10132"/>
        <dbReference type="Rhea" id="RHEA-COMP:11367"/>
        <dbReference type="Rhea" id="RHEA-COMP:11368"/>
        <dbReference type="ChEBI" id="CHEBI:29950"/>
        <dbReference type="ChEBI" id="CHEBI:82612"/>
        <dbReference type="ChEBI" id="CHEBI:85445"/>
        <dbReference type="ChEBI" id="CHEBI:85448"/>
        <dbReference type="EC" id="2.1.1.63"/>
    </reaction>
</comment>
<feature type="domain" description="Methylated-DNA-[protein]-cysteine S-methyltransferase DNA binding" evidence="7">
    <location>
        <begin position="88"/>
        <end position="170"/>
    </location>
</feature>
<reference evidence="8 9" key="1">
    <citation type="submission" date="2015-04" db="EMBL/GenBank/DDBJ databases">
        <title>Comparative genomics of rhizobia nodulating Arachis hypogaea in China.</title>
        <authorList>
            <person name="Li Y."/>
        </authorList>
    </citation>
    <scope>NUCLEOTIDE SEQUENCE [LARGE SCALE GENOMIC DNA]</scope>
    <source>
        <strain evidence="8 9">CCBAU 51757</strain>
    </source>
</reference>
<dbReference type="SUPFAM" id="SSF46767">
    <property type="entry name" value="Methylated DNA-protein cysteine methyltransferase, C-terminal domain"/>
    <property type="match status" value="1"/>
</dbReference>
<comment type="caution">
    <text evidence="8">The sequence shown here is derived from an EMBL/GenBank/DDBJ whole genome shotgun (WGS) entry which is preliminary data.</text>
</comment>
<evidence type="ECO:0000313" key="8">
    <source>
        <dbReference type="EMBL" id="RXH25733.1"/>
    </source>
</evidence>
<evidence type="ECO:0000256" key="2">
    <source>
        <dbReference type="ARBA" id="ARBA00022603"/>
    </source>
</evidence>
<name>A0A4Q0S1D9_9BRAD</name>
<dbReference type="EMBL" id="LBJQ01000085">
    <property type="protein sequence ID" value="RXH25733.1"/>
    <property type="molecule type" value="Genomic_DNA"/>
</dbReference>
<dbReference type="Pfam" id="PF01035">
    <property type="entry name" value="DNA_binding_1"/>
    <property type="match status" value="1"/>
</dbReference>
<dbReference type="GO" id="GO:0003908">
    <property type="term" value="F:methylated-DNA-[protein]-cysteine S-methyltransferase activity"/>
    <property type="evidence" value="ECO:0007669"/>
    <property type="project" value="UniProtKB-EC"/>
</dbReference>
<dbReference type="OrthoDB" id="9802228at2"/>
<dbReference type="SUPFAM" id="SSF53155">
    <property type="entry name" value="Methylated DNA-protein cysteine methyltransferase domain"/>
    <property type="match status" value="1"/>
</dbReference>
<dbReference type="GO" id="GO:0006281">
    <property type="term" value="P:DNA repair"/>
    <property type="evidence" value="ECO:0007669"/>
    <property type="project" value="UniProtKB-KW"/>
</dbReference>
<evidence type="ECO:0000256" key="6">
    <source>
        <dbReference type="ARBA" id="ARBA00049348"/>
    </source>
</evidence>
<organism evidence="8 9">
    <name type="scientific">Bradyrhizobium nanningense</name>
    <dbReference type="NCBI Taxonomy" id="1325118"/>
    <lineage>
        <taxon>Bacteria</taxon>
        <taxon>Pseudomonadati</taxon>
        <taxon>Pseudomonadota</taxon>
        <taxon>Alphaproteobacteria</taxon>
        <taxon>Hyphomicrobiales</taxon>
        <taxon>Nitrobacteraceae</taxon>
        <taxon>Bradyrhizobium</taxon>
    </lineage>
</organism>
<dbReference type="Gene3D" id="3.30.160.70">
    <property type="entry name" value="Methylated DNA-protein cysteine methyltransferase domain"/>
    <property type="match status" value="1"/>
</dbReference>
<dbReference type="InterPro" id="IPR036217">
    <property type="entry name" value="MethylDNA_cys_MeTrfase_DNAb"/>
</dbReference>
<keyword evidence="2 8" id="KW-0489">Methyltransferase</keyword>
<proteinExistence type="predicted"/>
<dbReference type="Gene3D" id="1.10.10.10">
    <property type="entry name" value="Winged helix-like DNA-binding domain superfamily/Winged helix DNA-binding domain"/>
    <property type="match status" value="1"/>
</dbReference>
<evidence type="ECO:0000313" key="9">
    <source>
        <dbReference type="Proteomes" id="UP000289546"/>
    </source>
</evidence>
<evidence type="ECO:0000256" key="3">
    <source>
        <dbReference type="ARBA" id="ARBA00022679"/>
    </source>
</evidence>